<evidence type="ECO:0000256" key="1">
    <source>
        <dbReference type="SAM" id="Phobius"/>
    </source>
</evidence>
<name>A0A1T4X1I1_9GAMM</name>
<dbReference type="AlphaFoldDB" id="A0A1T4X1I1"/>
<dbReference type="RefSeq" id="WP_078922803.1">
    <property type="nucleotide sequence ID" value="NZ_FUYB01000011.1"/>
</dbReference>
<feature type="transmembrane region" description="Helical" evidence="1">
    <location>
        <begin position="140"/>
        <end position="159"/>
    </location>
</feature>
<evidence type="ECO:0008006" key="4">
    <source>
        <dbReference type="Google" id="ProtNLM"/>
    </source>
</evidence>
<accession>A0A1T4X1I1</accession>
<feature type="transmembrane region" description="Helical" evidence="1">
    <location>
        <begin position="197"/>
        <end position="215"/>
    </location>
</feature>
<dbReference type="Proteomes" id="UP000190460">
    <property type="component" value="Unassembled WGS sequence"/>
</dbReference>
<keyword evidence="3" id="KW-1185">Reference proteome</keyword>
<keyword evidence="1" id="KW-0472">Membrane</keyword>
<evidence type="ECO:0000313" key="3">
    <source>
        <dbReference type="Proteomes" id="UP000190460"/>
    </source>
</evidence>
<keyword evidence="1" id="KW-0812">Transmembrane</keyword>
<reference evidence="2 3" key="1">
    <citation type="submission" date="2017-02" db="EMBL/GenBank/DDBJ databases">
        <authorList>
            <person name="Peterson S.W."/>
        </authorList>
    </citation>
    <scope>NUCLEOTIDE SEQUENCE [LARGE SCALE GENOMIC DNA]</scope>
    <source>
        <strain evidence="2 3">ATCC 49788</strain>
    </source>
</reference>
<organism evidence="2 3">
    <name type="scientific">Thiothrix eikelboomii</name>
    <dbReference type="NCBI Taxonomy" id="92487"/>
    <lineage>
        <taxon>Bacteria</taxon>
        <taxon>Pseudomonadati</taxon>
        <taxon>Pseudomonadota</taxon>
        <taxon>Gammaproteobacteria</taxon>
        <taxon>Thiotrichales</taxon>
        <taxon>Thiotrichaceae</taxon>
        <taxon>Thiothrix</taxon>
    </lineage>
</organism>
<protein>
    <recommendedName>
        <fullName evidence="4">VIT family protein</fullName>
    </recommendedName>
</protein>
<dbReference type="EMBL" id="FUYB01000011">
    <property type="protein sequence ID" value="SKA82925.1"/>
    <property type="molecule type" value="Genomic_DNA"/>
</dbReference>
<feature type="transmembrane region" description="Helical" evidence="1">
    <location>
        <begin position="47"/>
        <end position="71"/>
    </location>
</feature>
<dbReference type="STRING" id="92487.SAMN02745130_02330"/>
<evidence type="ECO:0000313" key="2">
    <source>
        <dbReference type="EMBL" id="SKA82925.1"/>
    </source>
</evidence>
<sequence>MRWQRFSELIAPDDQALETLSGIILTMSVLSTLQVASAQSIDTRSLVYAAIGSTIAWGFVDGMMYLVGTLMDRTRAYKVMRGLRSAASVLDFRQQLIAESPEYLVDRLSDHSLDKIQTFLQSEPLEHRPSLNRDDLQTALLLWLVVVSASLPLIMPLVFIHDHVLAFRVTQFISVWIMFAMGYKLGTWLGVKSVKSGLLFAMIGILIAVVCIYLGG</sequence>
<keyword evidence="1" id="KW-1133">Transmembrane helix</keyword>
<gene>
    <name evidence="2" type="ORF">SAMN02745130_02330</name>
</gene>
<proteinExistence type="predicted"/>
<dbReference type="OrthoDB" id="978987at2"/>
<feature type="transmembrane region" description="Helical" evidence="1">
    <location>
        <begin position="165"/>
        <end position="185"/>
    </location>
</feature>